<comment type="caution">
    <text evidence="2">The sequence shown here is derived from an EMBL/GenBank/DDBJ whole genome shotgun (WGS) entry which is preliminary data.</text>
</comment>
<keyword evidence="3" id="KW-1185">Reference proteome</keyword>
<evidence type="ECO:0000313" key="3">
    <source>
        <dbReference type="Proteomes" id="UP001430356"/>
    </source>
</evidence>
<feature type="region of interest" description="Disordered" evidence="1">
    <location>
        <begin position="18"/>
        <end position="51"/>
    </location>
</feature>
<accession>A0AAW0F1M3</accession>
<organism evidence="2 3">
    <name type="scientific">Novymonas esmeraldas</name>
    <dbReference type="NCBI Taxonomy" id="1808958"/>
    <lineage>
        <taxon>Eukaryota</taxon>
        <taxon>Discoba</taxon>
        <taxon>Euglenozoa</taxon>
        <taxon>Kinetoplastea</taxon>
        <taxon>Metakinetoplastina</taxon>
        <taxon>Trypanosomatida</taxon>
        <taxon>Trypanosomatidae</taxon>
        <taxon>Novymonas</taxon>
    </lineage>
</organism>
<name>A0AAW0F1M3_9TRYP</name>
<gene>
    <name evidence="2" type="ORF">NESM_000055000</name>
</gene>
<dbReference type="EMBL" id="JAECZO010000003">
    <property type="protein sequence ID" value="KAK7200055.1"/>
    <property type="molecule type" value="Genomic_DNA"/>
</dbReference>
<reference evidence="2 3" key="1">
    <citation type="journal article" date="2021" name="MBio">
        <title>A New Model Trypanosomatid, Novymonas esmeraldas: Genomic Perception of Its 'Candidatus Pandoraea novymonadis' Endosymbiont.</title>
        <authorList>
            <person name="Zakharova A."/>
            <person name="Saura A."/>
            <person name="Butenko A."/>
            <person name="Podesvova L."/>
            <person name="Warmusova S."/>
            <person name="Kostygov A.Y."/>
            <person name="Nenarokova A."/>
            <person name="Lukes J."/>
            <person name="Opperdoes F.R."/>
            <person name="Yurchenko V."/>
        </authorList>
    </citation>
    <scope>NUCLEOTIDE SEQUENCE [LARGE SCALE GENOMIC DNA]</scope>
    <source>
        <strain evidence="2 3">E262AT.01</strain>
    </source>
</reference>
<dbReference type="AlphaFoldDB" id="A0AAW0F1M3"/>
<evidence type="ECO:0000313" key="2">
    <source>
        <dbReference type="EMBL" id="KAK7200055.1"/>
    </source>
</evidence>
<dbReference type="Proteomes" id="UP001430356">
    <property type="component" value="Unassembled WGS sequence"/>
</dbReference>
<protein>
    <submittedName>
        <fullName evidence="2">Uncharacterized protein</fullName>
    </submittedName>
</protein>
<proteinExistence type="predicted"/>
<evidence type="ECO:0000256" key="1">
    <source>
        <dbReference type="SAM" id="MobiDB-lite"/>
    </source>
</evidence>
<sequence>MFSRSAWRRVARTAVAAARHAAVPSSDDASASPCGGTASPTSSPSSSATAATPAAPAAPAAAAAGTATASWMAGAAWASLGSEFKGVAEDKFLRAVPDQFLTPRATTDIQAAEELLSKVVAENEERYAGIDVRDPSSMAVYEGERPRWMTMGGQVRAVSEFISGHLCHHISLPEWKALFDLEYAEMDLTYWLYVLHVHLVSRRATSIPIDKFNRRREVLEELLVTMFDSWAATSEDIMGRPPLNKIKYYIRDMYYVTAVNFEEALLHDGPGADMMLMGFLMKFCPLPRPEDVPVFTYYTLVHYVRFHTALFDRIPDEVFAKGNFNFLSPTDPLIFDRYSDVAYDEVIRGWTVEAESEAEAETGAHPPL</sequence>